<dbReference type="PROSITE" id="PS51352">
    <property type="entry name" value="THIOREDOXIN_2"/>
    <property type="match status" value="2"/>
</dbReference>
<evidence type="ECO:0000256" key="12">
    <source>
        <dbReference type="SAM" id="MobiDB-lite"/>
    </source>
</evidence>
<keyword evidence="6" id="KW-0677">Repeat</keyword>
<dbReference type="PANTHER" id="PTHR45815:SF3">
    <property type="entry name" value="PROTEIN DISULFIDE-ISOMERASE A6"/>
    <property type="match status" value="1"/>
</dbReference>
<evidence type="ECO:0000256" key="3">
    <source>
        <dbReference type="ARBA" id="ARBA00006347"/>
    </source>
</evidence>
<organism evidence="15 16">
    <name type="scientific">Dimorphilus gyrociliatus</name>
    <dbReference type="NCBI Taxonomy" id="2664684"/>
    <lineage>
        <taxon>Eukaryota</taxon>
        <taxon>Metazoa</taxon>
        <taxon>Spiralia</taxon>
        <taxon>Lophotrochozoa</taxon>
        <taxon>Annelida</taxon>
        <taxon>Polychaeta</taxon>
        <taxon>Polychaeta incertae sedis</taxon>
        <taxon>Dinophilidae</taxon>
        <taxon>Dimorphilus</taxon>
    </lineage>
</organism>
<dbReference type="InterPro" id="IPR013766">
    <property type="entry name" value="Thioredoxin_domain"/>
</dbReference>
<evidence type="ECO:0000256" key="4">
    <source>
        <dbReference type="ARBA" id="ARBA00012723"/>
    </source>
</evidence>
<evidence type="ECO:0000256" key="2">
    <source>
        <dbReference type="ARBA" id="ARBA00004319"/>
    </source>
</evidence>
<evidence type="ECO:0000256" key="9">
    <source>
        <dbReference type="ARBA" id="ARBA00023235"/>
    </source>
</evidence>
<accession>A0A7I8VPL1</accession>
<dbReference type="CDD" id="cd03001">
    <property type="entry name" value="PDI_a_P5"/>
    <property type="match status" value="2"/>
</dbReference>
<feature type="domain" description="Thioredoxin" evidence="14">
    <location>
        <begin position="14"/>
        <end position="131"/>
    </location>
</feature>
<dbReference type="FunFam" id="3.40.30.10:FF:000032">
    <property type="entry name" value="Protein disulfide-isomerase A6 homolog"/>
    <property type="match status" value="1"/>
</dbReference>
<evidence type="ECO:0000256" key="6">
    <source>
        <dbReference type="ARBA" id="ARBA00022737"/>
    </source>
</evidence>
<evidence type="ECO:0000256" key="7">
    <source>
        <dbReference type="ARBA" id="ARBA00022824"/>
    </source>
</evidence>
<dbReference type="GO" id="GO:0005788">
    <property type="term" value="C:endoplasmic reticulum lumen"/>
    <property type="evidence" value="ECO:0007669"/>
    <property type="project" value="UniProtKB-SubCell"/>
</dbReference>
<comment type="subcellular location">
    <subcellularLocation>
        <location evidence="2">Endoplasmic reticulum lumen</location>
    </subcellularLocation>
</comment>
<dbReference type="GO" id="GO:0003756">
    <property type="term" value="F:protein disulfide isomerase activity"/>
    <property type="evidence" value="ECO:0007669"/>
    <property type="project" value="UniProtKB-EC"/>
</dbReference>
<keyword evidence="7" id="KW-0256">Endoplasmic reticulum</keyword>
<dbReference type="CDD" id="cd02983">
    <property type="entry name" value="P5_C"/>
    <property type="match status" value="1"/>
</dbReference>
<gene>
    <name evidence="15" type="ORF">DGYR_LOCUS5930</name>
</gene>
<keyword evidence="8" id="KW-1015">Disulfide bond</keyword>
<dbReference type="Pfam" id="PF24541">
    <property type="entry name" value="Thioredox_PDIA6_C"/>
    <property type="match status" value="1"/>
</dbReference>
<feature type="chain" id="PRO_5029580287" description="protein disulfide-isomerase" evidence="13">
    <location>
        <begin position="18"/>
        <end position="440"/>
    </location>
</feature>
<dbReference type="InterPro" id="IPR017937">
    <property type="entry name" value="Thioredoxin_CS"/>
</dbReference>
<evidence type="ECO:0000256" key="5">
    <source>
        <dbReference type="ARBA" id="ARBA00022729"/>
    </source>
</evidence>
<feature type="domain" description="Thioredoxin" evidence="14">
    <location>
        <begin position="158"/>
        <end position="275"/>
    </location>
</feature>
<dbReference type="PRINTS" id="PR00421">
    <property type="entry name" value="THIOREDOXIN"/>
</dbReference>
<keyword evidence="10" id="KW-0676">Redox-active center</keyword>
<dbReference type="AlphaFoldDB" id="A0A7I8VPL1"/>
<name>A0A7I8VPL1_9ANNE</name>
<feature type="region of interest" description="Disordered" evidence="12">
    <location>
        <begin position="415"/>
        <end position="440"/>
    </location>
</feature>
<proteinExistence type="inferred from homology"/>
<evidence type="ECO:0000313" key="16">
    <source>
        <dbReference type="Proteomes" id="UP000549394"/>
    </source>
</evidence>
<dbReference type="Proteomes" id="UP000549394">
    <property type="component" value="Unassembled WGS sequence"/>
</dbReference>
<comment type="catalytic activity">
    <reaction evidence="1">
        <text>Catalyzes the rearrangement of -S-S- bonds in proteins.</text>
        <dbReference type="EC" id="5.3.4.1"/>
    </reaction>
</comment>
<keyword evidence="16" id="KW-1185">Reference proteome</keyword>
<dbReference type="PROSITE" id="PS00194">
    <property type="entry name" value="THIOREDOXIN_1"/>
    <property type="match status" value="2"/>
</dbReference>
<evidence type="ECO:0000313" key="15">
    <source>
        <dbReference type="EMBL" id="CAD5117400.1"/>
    </source>
</evidence>
<dbReference type="EC" id="5.3.4.1" evidence="4"/>
<evidence type="ECO:0000259" key="14">
    <source>
        <dbReference type="PROSITE" id="PS51352"/>
    </source>
</evidence>
<comment type="caution">
    <text evidence="15">The sequence shown here is derived from an EMBL/GenBank/DDBJ whole genome shotgun (WGS) entry which is preliminary data.</text>
</comment>
<keyword evidence="9" id="KW-0413">Isomerase</keyword>
<dbReference type="GO" id="GO:0034976">
    <property type="term" value="P:response to endoplasmic reticulum stress"/>
    <property type="evidence" value="ECO:0007669"/>
    <property type="project" value="TreeGrafter"/>
</dbReference>
<dbReference type="OrthoDB" id="10264505at2759"/>
<feature type="compositionally biased region" description="Basic and acidic residues" evidence="12">
    <location>
        <begin position="416"/>
        <end position="440"/>
    </location>
</feature>
<dbReference type="InterPro" id="IPR005788">
    <property type="entry name" value="PDI_thioredoxin-like_dom"/>
</dbReference>
<dbReference type="EMBL" id="CAJFCJ010000007">
    <property type="protein sequence ID" value="CAD5117400.1"/>
    <property type="molecule type" value="Genomic_DNA"/>
</dbReference>
<dbReference type="SUPFAM" id="SSF52833">
    <property type="entry name" value="Thioredoxin-like"/>
    <property type="match status" value="3"/>
</dbReference>
<dbReference type="InterPro" id="IPR036249">
    <property type="entry name" value="Thioredoxin-like_sf"/>
</dbReference>
<dbReference type="FunFam" id="3.40.30.10:FF:000050">
    <property type="entry name" value="protein disulfide-isomerase A6 isoform X1"/>
    <property type="match status" value="1"/>
</dbReference>
<reference evidence="15 16" key="1">
    <citation type="submission" date="2020-08" db="EMBL/GenBank/DDBJ databases">
        <authorList>
            <person name="Hejnol A."/>
        </authorList>
    </citation>
    <scope>NUCLEOTIDE SEQUENCE [LARGE SCALE GENOMIC DNA]</scope>
</reference>
<dbReference type="PANTHER" id="PTHR45815">
    <property type="entry name" value="PROTEIN DISULFIDE-ISOMERASE A6"/>
    <property type="match status" value="1"/>
</dbReference>
<dbReference type="GO" id="GO:0015035">
    <property type="term" value="F:protein-disulfide reductase activity"/>
    <property type="evidence" value="ECO:0007669"/>
    <property type="project" value="TreeGrafter"/>
</dbReference>
<feature type="region of interest" description="Disordered" evidence="12">
    <location>
        <begin position="136"/>
        <end position="166"/>
    </location>
</feature>
<evidence type="ECO:0000256" key="13">
    <source>
        <dbReference type="SAM" id="SignalP"/>
    </source>
</evidence>
<dbReference type="InterPro" id="IPR057305">
    <property type="entry name" value="Thioredox_PDIA6_C"/>
</dbReference>
<evidence type="ECO:0000256" key="10">
    <source>
        <dbReference type="ARBA" id="ARBA00023284"/>
    </source>
</evidence>
<comment type="similarity">
    <text evidence="3 11">Belongs to the protein disulfide isomerase family.</text>
</comment>
<dbReference type="Pfam" id="PF00085">
    <property type="entry name" value="Thioredoxin"/>
    <property type="match status" value="2"/>
</dbReference>
<feature type="compositionally biased region" description="Gly residues" evidence="12">
    <location>
        <begin position="139"/>
        <end position="159"/>
    </location>
</feature>
<keyword evidence="5 13" id="KW-0732">Signal</keyword>
<dbReference type="Gene3D" id="3.40.30.10">
    <property type="entry name" value="Glutaredoxin"/>
    <property type="match status" value="2"/>
</dbReference>
<evidence type="ECO:0000256" key="11">
    <source>
        <dbReference type="RuleBase" id="RU004208"/>
    </source>
</evidence>
<feature type="signal peptide" evidence="13">
    <location>
        <begin position="1"/>
        <end position="17"/>
    </location>
</feature>
<protein>
    <recommendedName>
        <fullName evidence="4">protein disulfide-isomerase</fullName>
        <ecNumber evidence="4">5.3.4.1</ecNumber>
    </recommendedName>
</protein>
<sequence length="440" mass="47063">MYRSIVFLLGCAAVSYGLYSPSDDVIDLDASSFNREVVNSDDLWIIEFYAPWCGHCQQLAPEYKKAATALKGIAKVGAVDMDKHQSVGGPYNVRGFPTIKVFGANKNSPSDYNGARSASGLVDAALNGLRQITSARLSGRGGSSGGGSGSRGGSSGGSKPGNQDDVIELTDSNFEKLVYGSDDIWLVEFFAPWCGHCKNLAPQWASAATELKGKVKVAAVDATVNTVVASRFGIRGYPTIKYFPAGAKDQNSAEEYDGGRTSGDIVRWALDKLAENVPPPKVEQITSSKVLEDACAEKQLCIVAFLPHILDCQSKCRNDYISVLSELGAKYKKKMWGWAWSEAGQQSKLEDALGIGGFGYPAMAAVNSRKGKYSPFKGSFGQTGIDEFLKALSFGRGSTVPIGGGKLPEAADIDAWDGKDGELPKEEEIDLSDVKLDDEL</sequence>
<evidence type="ECO:0000256" key="1">
    <source>
        <dbReference type="ARBA" id="ARBA00001182"/>
    </source>
</evidence>
<dbReference type="NCBIfam" id="TIGR01126">
    <property type="entry name" value="pdi_dom"/>
    <property type="match status" value="1"/>
</dbReference>
<evidence type="ECO:0000256" key="8">
    <source>
        <dbReference type="ARBA" id="ARBA00023157"/>
    </source>
</evidence>